<dbReference type="InterPro" id="IPR001375">
    <property type="entry name" value="Peptidase_S9_cat"/>
</dbReference>
<feature type="signal peptide" evidence="1">
    <location>
        <begin position="1"/>
        <end position="24"/>
    </location>
</feature>
<evidence type="ECO:0000256" key="1">
    <source>
        <dbReference type="SAM" id="SignalP"/>
    </source>
</evidence>
<dbReference type="EMBL" id="CAWUHD010000014">
    <property type="protein sequence ID" value="CAK7214480.1"/>
    <property type="molecule type" value="Genomic_DNA"/>
</dbReference>
<dbReference type="InterPro" id="IPR050261">
    <property type="entry name" value="FrsA_esterase"/>
</dbReference>
<keyword evidence="1" id="KW-0732">Signal</keyword>
<dbReference type="Pfam" id="PF00326">
    <property type="entry name" value="Peptidase_S9"/>
    <property type="match status" value="1"/>
</dbReference>
<dbReference type="Gene3D" id="1.20.1440.110">
    <property type="entry name" value="acylaminoacyl peptidase"/>
    <property type="match status" value="1"/>
</dbReference>
<evidence type="ECO:0000313" key="4">
    <source>
        <dbReference type="Proteomes" id="UP001642482"/>
    </source>
</evidence>
<dbReference type="PANTHER" id="PTHR22946">
    <property type="entry name" value="DIENELACTONE HYDROLASE DOMAIN-CONTAINING PROTEIN-RELATED"/>
    <property type="match status" value="1"/>
</dbReference>
<feature type="domain" description="Peptidase S9 prolyl oligopeptidase catalytic" evidence="2">
    <location>
        <begin position="256"/>
        <end position="311"/>
    </location>
</feature>
<gene>
    <name evidence="3" type="ORF">SEUCBS140593_002196</name>
</gene>
<protein>
    <recommendedName>
        <fullName evidence="2">Peptidase S9 prolyl oligopeptidase catalytic domain-containing protein</fullName>
    </recommendedName>
</protein>
<organism evidence="3 4">
    <name type="scientific">Sporothrix eucalyptigena</name>
    <dbReference type="NCBI Taxonomy" id="1812306"/>
    <lineage>
        <taxon>Eukaryota</taxon>
        <taxon>Fungi</taxon>
        <taxon>Dikarya</taxon>
        <taxon>Ascomycota</taxon>
        <taxon>Pezizomycotina</taxon>
        <taxon>Sordariomycetes</taxon>
        <taxon>Sordariomycetidae</taxon>
        <taxon>Ophiostomatales</taxon>
        <taxon>Ophiostomataceae</taxon>
        <taxon>Sporothrix</taxon>
    </lineage>
</organism>
<evidence type="ECO:0000313" key="3">
    <source>
        <dbReference type="EMBL" id="CAK7214480.1"/>
    </source>
</evidence>
<dbReference type="Gene3D" id="3.40.50.1820">
    <property type="entry name" value="alpha/beta hydrolase"/>
    <property type="match status" value="1"/>
</dbReference>
<dbReference type="PANTHER" id="PTHR22946:SF12">
    <property type="entry name" value="CONIDIAL PIGMENT BIOSYNTHESIS PROTEIN AYG1 (AFU_ORTHOLOGUE AFUA_2G17550)"/>
    <property type="match status" value="1"/>
</dbReference>
<comment type="caution">
    <text evidence="3">The sequence shown here is derived from an EMBL/GenBank/DDBJ whole genome shotgun (WGS) entry which is preliminary data.</text>
</comment>
<feature type="chain" id="PRO_5046144296" description="Peptidase S9 prolyl oligopeptidase catalytic domain-containing protein" evidence="1">
    <location>
        <begin position="25"/>
        <end position="476"/>
    </location>
</feature>
<proteinExistence type="predicted"/>
<dbReference type="InterPro" id="IPR029058">
    <property type="entry name" value="AB_hydrolase_fold"/>
</dbReference>
<dbReference type="SUPFAM" id="SSF53474">
    <property type="entry name" value="alpha/beta-Hydrolases"/>
    <property type="match status" value="1"/>
</dbReference>
<name>A0ABP0B4I6_9PEZI</name>
<reference evidence="3 4" key="1">
    <citation type="submission" date="2024-01" db="EMBL/GenBank/DDBJ databases">
        <authorList>
            <person name="Allen C."/>
            <person name="Tagirdzhanova G."/>
        </authorList>
    </citation>
    <scope>NUCLEOTIDE SEQUENCE [LARGE SCALE GENOMIC DNA]</scope>
</reference>
<dbReference type="Proteomes" id="UP001642482">
    <property type="component" value="Unassembled WGS sequence"/>
</dbReference>
<sequence>MRSIGLLFQSLLVAQVCLTRAASADNTTSSNSTSKLYALSSDTEFDFQLQAVIGLANGGGSNTGEVLRAASQIVPGDEESFYAAFKYLADAIHEQAMSAAAGGFNISARDAYFRASAYYRAADFFLHHNRSDPRLDVLWDAQLADFAAAIRLLPVPGEKIAVAAVAPNNSVRYDIPVYFYPAVAASGTKALGRLPTVLVGTGFDGAQEDLYHQICARVAERGYNCATYEGPGQPTVVHQQRWLGFTPQWEHVVDPVADALLARGDVDPARLALVGVSFGGQLAPLALARTPRKGRFAAALLVDGIYSLFDSIFAQLPSVMQAELASGNASAFDAVAAYVFANNLGGTSFDWAFDQGLWAFNTSSYADWLGQLRQFDVSGAVLQSAQLTGTGSGVVPIFVGAGQSDTQAPGQAAVVWQMLTNGTGATNPQSQYHLFTDALGAGLHCQLGADAQLAQATMGWLAGVFGAVRKHTGTDA</sequence>
<accession>A0ABP0B4I6</accession>
<keyword evidence="4" id="KW-1185">Reference proteome</keyword>
<evidence type="ECO:0000259" key="2">
    <source>
        <dbReference type="Pfam" id="PF00326"/>
    </source>
</evidence>